<dbReference type="Proteomes" id="UP000652755">
    <property type="component" value="Unassembled WGS sequence"/>
</dbReference>
<protein>
    <submittedName>
        <fullName evidence="1">Uncharacterized protein</fullName>
    </submittedName>
</protein>
<evidence type="ECO:0000313" key="1">
    <source>
        <dbReference type="EMBL" id="MBC6112640.1"/>
    </source>
</evidence>
<evidence type="ECO:0000313" key="2">
    <source>
        <dbReference type="Proteomes" id="UP000652755"/>
    </source>
</evidence>
<keyword evidence="2" id="KW-1185">Reference proteome</keyword>
<dbReference type="EMBL" id="JACRYL010000024">
    <property type="protein sequence ID" value="MBC6112640.1"/>
    <property type="molecule type" value="Genomic_DNA"/>
</dbReference>
<gene>
    <name evidence="1" type="ORF">H7U22_19630</name>
</gene>
<reference evidence="1 2" key="1">
    <citation type="submission" date="2020-08" db="EMBL/GenBank/DDBJ databases">
        <authorList>
            <person name="Sun Q."/>
            <person name="Inoue M."/>
        </authorList>
    </citation>
    <scope>NUCLEOTIDE SEQUENCE [LARGE SCALE GENOMIC DNA]</scope>
    <source>
        <strain evidence="1 2">CCM 8938</strain>
    </source>
</reference>
<comment type="caution">
    <text evidence="1">The sequence shown here is derived from an EMBL/GenBank/DDBJ whole genome shotgun (WGS) entry which is preliminary data.</text>
</comment>
<organism evidence="1 2">
    <name type="scientific">Pedobacter fastidiosus</name>
    <dbReference type="NCBI Taxonomy" id="2765361"/>
    <lineage>
        <taxon>Bacteria</taxon>
        <taxon>Pseudomonadati</taxon>
        <taxon>Bacteroidota</taxon>
        <taxon>Sphingobacteriia</taxon>
        <taxon>Sphingobacteriales</taxon>
        <taxon>Sphingobacteriaceae</taxon>
        <taxon>Pedobacter</taxon>
    </lineage>
</organism>
<sequence>MNSYMIRKLLAKLFLSIDKTTSSVGSNSSRVLDDELQRSRNNARELSIKNRDRVYAMVKEVLNYYNTVSCQCAYPRFIQYTSIDCRDYDGTFFVLETEAFIEHAFEYFDVSKINNGEESIRSIYTCKKCKSTFEYGWSDFSIAISRAYLKPIQIMAIQIGAEADTPIPVVMGLCGHKLRTMEFYDMVTFDDFLAYIYELK</sequence>
<name>A0ABR7KXV5_9SPHI</name>
<proteinExistence type="predicted"/>
<dbReference type="RefSeq" id="WP_222621911.1">
    <property type="nucleotide sequence ID" value="NZ_JACRYL010000024.1"/>
</dbReference>
<accession>A0ABR7KXV5</accession>